<protein>
    <submittedName>
        <fullName evidence="1">Uncharacterized protein</fullName>
    </submittedName>
</protein>
<gene>
    <name evidence="1" type="ORF">IFJ75_08000</name>
</gene>
<organism evidence="1 2">
    <name type="scientific">Brevundimonas goettingensis</name>
    <dbReference type="NCBI Taxonomy" id="2774190"/>
    <lineage>
        <taxon>Bacteria</taxon>
        <taxon>Pseudomonadati</taxon>
        <taxon>Pseudomonadota</taxon>
        <taxon>Alphaproteobacteria</taxon>
        <taxon>Caulobacterales</taxon>
        <taxon>Caulobacteraceae</taxon>
        <taxon>Brevundimonas</taxon>
    </lineage>
</organism>
<dbReference type="EMBL" id="CP062222">
    <property type="protein sequence ID" value="QTC92783.1"/>
    <property type="molecule type" value="Genomic_DNA"/>
</dbReference>
<dbReference type="RefSeq" id="WP_207932061.1">
    <property type="nucleotide sequence ID" value="NZ_CP062222.1"/>
</dbReference>
<sequence length="62" mass="6869">MRQRLTPASSRAKAEKCRRAAALSSDPAIKSELRKLAEEFEDRARVLETAAREGFGHASKPD</sequence>
<name>A0A975GXC5_9CAUL</name>
<dbReference type="KEGG" id="bgoe:IFJ75_08000"/>
<dbReference type="Proteomes" id="UP000663918">
    <property type="component" value="Chromosome"/>
</dbReference>
<reference evidence="1" key="1">
    <citation type="submission" date="2020-09" db="EMBL/GenBank/DDBJ databases">
        <title>Brevundimonas sp. LVF2 isolated from a puddle in Goettingen, Germany.</title>
        <authorList>
            <person name="Friedrich I."/>
            <person name="Klassen A."/>
            <person name="Hannes N."/>
            <person name="Schneider D."/>
            <person name="Hertel R."/>
            <person name="Daniel R."/>
        </authorList>
    </citation>
    <scope>NUCLEOTIDE SEQUENCE</scope>
    <source>
        <strain evidence="1">LVF2</strain>
    </source>
</reference>
<proteinExistence type="predicted"/>
<evidence type="ECO:0000313" key="1">
    <source>
        <dbReference type="EMBL" id="QTC92783.1"/>
    </source>
</evidence>
<dbReference type="AlphaFoldDB" id="A0A975GXC5"/>
<accession>A0A975GXC5</accession>
<keyword evidence="2" id="KW-1185">Reference proteome</keyword>
<evidence type="ECO:0000313" key="2">
    <source>
        <dbReference type="Proteomes" id="UP000663918"/>
    </source>
</evidence>